<evidence type="ECO:0000313" key="2">
    <source>
        <dbReference type="Proteomes" id="UP001597010"/>
    </source>
</evidence>
<dbReference type="EMBL" id="JBHTHZ010000013">
    <property type="protein sequence ID" value="MFD0794818.1"/>
    <property type="molecule type" value="Genomic_DNA"/>
</dbReference>
<reference evidence="2" key="1">
    <citation type="journal article" date="2019" name="Int. J. Syst. Evol. Microbiol.">
        <title>The Global Catalogue of Microorganisms (GCM) 10K type strain sequencing project: providing services to taxonomists for standard genome sequencing and annotation.</title>
        <authorList>
            <consortium name="The Broad Institute Genomics Platform"/>
            <consortium name="The Broad Institute Genome Sequencing Center for Infectious Disease"/>
            <person name="Wu L."/>
            <person name="Ma J."/>
        </authorList>
    </citation>
    <scope>NUCLEOTIDE SEQUENCE [LARGE SCALE GENOMIC DNA]</scope>
    <source>
        <strain evidence="2">CCUG 61484</strain>
    </source>
</reference>
<evidence type="ECO:0008006" key="3">
    <source>
        <dbReference type="Google" id="ProtNLM"/>
    </source>
</evidence>
<dbReference type="Proteomes" id="UP001597010">
    <property type="component" value="Unassembled WGS sequence"/>
</dbReference>
<protein>
    <recommendedName>
        <fullName evidence="3">DUF4747 family protein</fullName>
    </recommendedName>
</protein>
<organism evidence="1 2">
    <name type="scientific">Mucilaginibacter litoreus</name>
    <dbReference type="NCBI Taxonomy" id="1048221"/>
    <lineage>
        <taxon>Bacteria</taxon>
        <taxon>Pseudomonadati</taxon>
        <taxon>Bacteroidota</taxon>
        <taxon>Sphingobacteriia</taxon>
        <taxon>Sphingobacteriales</taxon>
        <taxon>Sphingobacteriaceae</taxon>
        <taxon>Mucilaginibacter</taxon>
    </lineage>
</organism>
<evidence type="ECO:0000313" key="1">
    <source>
        <dbReference type="EMBL" id="MFD0794818.1"/>
    </source>
</evidence>
<proteinExistence type="predicted"/>
<keyword evidence="2" id="KW-1185">Reference proteome</keyword>
<gene>
    <name evidence="1" type="ORF">ACFQZX_14420</name>
</gene>
<name>A0ABW3AVK5_9SPHI</name>
<sequence length="316" mass="36427">MANKVFLATYSLKIEHKKTATILSQFDGQKDFYDFLKKFLDEVFENVKATPSINDRSVLHLALDEPVKADLNKRALYGFLSSGVNEDKFIVREGDEKKYISDPDKDITYRNLFFYIQLPIGKTSGYLIIQKKRDLGAKGLLTKSLNLFLREKGFNEYKLNASNLLNKRVYDTMMSKGRLKKIDFIKHSIPDTIEELYDNRNKVYTQRGTLTTTLKSRTSLSDYWKVLVHNIFIGKNQNSVIELNDGSDQVDEIEFELEFNGKIKTFHVQQKSRTQPDIDVTSDIKFQNNEPTIESLVEVAEGLIEEILTLKPVNAK</sequence>
<accession>A0ABW3AVK5</accession>
<dbReference type="RefSeq" id="WP_377116590.1">
    <property type="nucleotide sequence ID" value="NZ_JBHTHZ010000013.1"/>
</dbReference>
<comment type="caution">
    <text evidence="1">The sequence shown here is derived from an EMBL/GenBank/DDBJ whole genome shotgun (WGS) entry which is preliminary data.</text>
</comment>